<gene>
    <name evidence="1" type="ORF">GCM10023172_12610</name>
</gene>
<evidence type="ECO:0000313" key="2">
    <source>
        <dbReference type="Proteomes" id="UP001501243"/>
    </source>
</evidence>
<dbReference type="EMBL" id="BAABGQ010000005">
    <property type="protein sequence ID" value="GAA4497519.1"/>
    <property type="molecule type" value="Genomic_DNA"/>
</dbReference>
<accession>A0ABP8Q6W3</accession>
<sequence>MPLFLLGLLLLALLLAPAGHGAHHRHGYPAGYQHAPPQLLPLRVVRTPAVAQQHRQVKAVK</sequence>
<organism evidence="1 2">
    <name type="scientific">Hymenobacter ginsengisoli</name>
    <dbReference type="NCBI Taxonomy" id="1051626"/>
    <lineage>
        <taxon>Bacteria</taxon>
        <taxon>Pseudomonadati</taxon>
        <taxon>Bacteroidota</taxon>
        <taxon>Cytophagia</taxon>
        <taxon>Cytophagales</taxon>
        <taxon>Hymenobacteraceae</taxon>
        <taxon>Hymenobacter</taxon>
    </lineage>
</organism>
<dbReference type="Proteomes" id="UP001501243">
    <property type="component" value="Unassembled WGS sequence"/>
</dbReference>
<comment type="caution">
    <text evidence="1">The sequence shown here is derived from an EMBL/GenBank/DDBJ whole genome shotgun (WGS) entry which is preliminary data.</text>
</comment>
<evidence type="ECO:0000313" key="1">
    <source>
        <dbReference type="EMBL" id="GAA4497519.1"/>
    </source>
</evidence>
<keyword evidence="2" id="KW-1185">Reference proteome</keyword>
<reference evidence="2" key="1">
    <citation type="journal article" date="2019" name="Int. J. Syst. Evol. Microbiol.">
        <title>The Global Catalogue of Microorganisms (GCM) 10K type strain sequencing project: providing services to taxonomists for standard genome sequencing and annotation.</title>
        <authorList>
            <consortium name="The Broad Institute Genomics Platform"/>
            <consortium name="The Broad Institute Genome Sequencing Center for Infectious Disease"/>
            <person name="Wu L."/>
            <person name="Ma J."/>
        </authorList>
    </citation>
    <scope>NUCLEOTIDE SEQUENCE [LARGE SCALE GENOMIC DNA]</scope>
    <source>
        <strain evidence="2">JCM 17841</strain>
    </source>
</reference>
<name>A0ABP8Q6W3_9BACT</name>
<protein>
    <submittedName>
        <fullName evidence="1">Uncharacterized protein</fullName>
    </submittedName>
</protein>
<proteinExistence type="predicted"/>